<keyword evidence="5" id="KW-1185">Reference proteome</keyword>
<gene>
    <name evidence="4" type="ORF">MJB10_23675</name>
</gene>
<dbReference type="PANTHER" id="PTHR22550:SF5">
    <property type="entry name" value="LEUCINE ZIPPER PROTEIN 4"/>
    <property type="match status" value="1"/>
</dbReference>
<dbReference type="Pfam" id="PF03323">
    <property type="entry name" value="GerA"/>
    <property type="match status" value="1"/>
</dbReference>
<dbReference type="InterPro" id="IPR050768">
    <property type="entry name" value="UPF0353/GerABKA_families"/>
</dbReference>
<dbReference type="PIRSF" id="PIRSF005690">
    <property type="entry name" value="GerBA"/>
    <property type="match status" value="1"/>
</dbReference>
<evidence type="ECO:0000256" key="3">
    <source>
        <dbReference type="SAM" id="Phobius"/>
    </source>
</evidence>
<comment type="similarity">
    <text evidence="1">Belongs to the GerABKA family.</text>
</comment>
<evidence type="ECO:0000313" key="5">
    <source>
        <dbReference type="Proteomes" id="UP001304650"/>
    </source>
</evidence>
<protein>
    <submittedName>
        <fullName evidence="4">Spore germination protein</fullName>
    </submittedName>
</protein>
<accession>A0AA96RMC4</accession>
<keyword evidence="3" id="KW-0812">Transmembrane</keyword>
<evidence type="ECO:0000313" key="4">
    <source>
        <dbReference type="EMBL" id="WNR44062.1"/>
    </source>
</evidence>
<dbReference type="RefSeq" id="WP_314799274.1">
    <property type="nucleotide sequence ID" value="NZ_CP130319.1"/>
</dbReference>
<sequence length="483" mass="53490">MGQKQDTIGFATELETNIRLLNEHFNASDDVGIRAFHFHGMKGSLLYLITVTDKDKLQTDILKPLLQAKDGRLEGQQEGQLEDILPILDLERVTDLPTAAAGMLQGRCAILLDGRAELLMADASSSVVHSIAESKNEQTIRGSHEGFNDDASVNAQLIHRRLKNANLTERHFTLGSSSPTRVTLLYMCDLADMTIVNEIIANLLTNQAQFIKSPGQILERLESSHFSLFPQMLFSERPDSTAAHLMEGRIVLLIDGSAFATILPVTFFMFFQAADDFNVRWWNGTFFRFLRLISVVIGIALPSVYIAIVSNHFDILPIDLVFSLKASLENIPFNPLMEAMFMITVLELLREAAIRLPKSIASTLSIVGGLVIGSEVVNANLVSTTMIVVISLTAVASFSVPSHEMRLAIRLISFPIMIASALLGFVGIAFSFSLLFMHLSKLESFGVPYFYPFMPFKPSRILTALIQLPKRIFGGKASKRRLS</sequence>
<evidence type="ECO:0000256" key="2">
    <source>
        <dbReference type="ARBA" id="ARBA00023136"/>
    </source>
</evidence>
<dbReference type="GO" id="GO:0009847">
    <property type="term" value="P:spore germination"/>
    <property type="evidence" value="ECO:0007669"/>
    <property type="project" value="InterPro"/>
</dbReference>
<keyword evidence="3" id="KW-1133">Transmembrane helix</keyword>
<feature type="transmembrane region" description="Helical" evidence="3">
    <location>
        <begin position="250"/>
        <end position="271"/>
    </location>
</feature>
<keyword evidence="2 3" id="KW-0472">Membrane</keyword>
<dbReference type="AlphaFoldDB" id="A0AA96RMC4"/>
<dbReference type="GO" id="GO:0016020">
    <property type="term" value="C:membrane"/>
    <property type="evidence" value="ECO:0007669"/>
    <property type="project" value="InterPro"/>
</dbReference>
<name>A0AA96RMC4_9BACL</name>
<dbReference type="Proteomes" id="UP001304650">
    <property type="component" value="Chromosome"/>
</dbReference>
<dbReference type="KEGG" id="proo:MJB10_23675"/>
<organism evidence="4 5">
    <name type="scientific">Paenibacillus roseopurpureus</name>
    <dbReference type="NCBI Taxonomy" id="2918901"/>
    <lineage>
        <taxon>Bacteria</taxon>
        <taxon>Bacillati</taxon>
        <taxon>Bacillota</taxon>
        <taxon>Bacilli</taxon>
        <taxon>Bacillales</taxon>
        <taxon>Paenibacillaceae</taxon>
        <taxon>Paenibacillus</taxon>
    </lineage>
</organism>
<dbReference type="InterPro" id="IPR004995">
    <property type="entry name" value="Spore_Ger"/>
</dbReference>
<feature type="transmembrane region" description="Helical" evidence="3">
    <location>
        <begin position="292"/>
        <end position="311"/>
    </location>
</feature>
<reference evidence="4" key="1">
    <citation type="submission" date="2022-02" db="EMBL/GenBank/DDBJ databases">
        <title>Paenibacillus sp. MBLB1832 Whole Genome Shotgun Sequencing.</title>
        <authorList>
            <person name="Hwang C.Y."/>
            <person name="Cho E.-S."/>
            <person name="Seo M.-J."/>
        </authorList>
    </citation>
    <scope>NUCLEOTIDE SEQUENCE</scope>
    <source>
        <strain evidence="4">MBLB1832</strain>
    </source>
</reference>
<proteinExistence type="inferred from homology"/>
<dbReference type="EMBL" id="CP130319">
    <property type="protein sequence ID" value="WNR44062.1"/>
    <property type="molecule type" value="Genomic_DNA"/>
</dbReference>
<feature type="transmembrane region" description="Helical" evidence="3">
    <location>
        <begin position="412"/>
        <end position="437"/>
    </location>
</feature>
<evidence type="ECO:0000256" key="1">
    <source>
        <dbReference type="ARBA" id="ARBA00005278"/>
    </source>
</evidence>
<dbReference type="PANTHER" id="PTHR22550">
    <property type="entry name" value="SPORE GERMINATION PROTEIN"/>
    <property type="match status" value="1"/>
</dbReference>
<feature type="transmembrane region" description="Helical" evidence="3">
    <location>
        <begin position="379"/>
        <end position="400"/>
    </location>
</feature>